<feature type="compositionally biased region" description="Basic and acidic residues" evidence="1">
    <location>
        <begin position="573"/>
        <end position="594"/>
    </location>
</feature>
<comment type="caution">
    <text evidence="3">The sequence shown here is derived from an EMBL/GenBank/DDBJ whole genome shotgun (WGS) entry which is preliminary data.</text>
</comment>
<feature type="region of interest" description="Disordered" evidence="1">
    <location>
        <begin position="255"/>
        <end position="343"/>
    </location>
</feature>
<proteinExistence type="predicted"/>
<feature type="compositionally biased region" description="Low complexity" evidence="1">
    <location>
        <begin position="1062"/>
        <end position="1100"/>
    </location>
</feature>
<feature type="region of interest" description="Disordered" evidence="1">
    <location>
        <begin position="956"/>
        <end position="1041"/>
    </location>
</feature>
<dbReference type="InterPro" id="IPR015655">
    <property type="entry name" value="PP2C"/>
</dbReference>
<feature type="compositionally biased region" description="Basic and acidic residues" evidence="1">
    <location>
        <begin position="1183"/>
        <end position="1193"/>
    </location>
</feature>
<dbReference type="PANTHER" id="PTHR47992">
    <property type="entry name" value="PROTEIN PHOSPHATASE"/>
    <property type="match status" value="1"/>
</dbReference>
<feature type="compositionally biased region" description="Polar residues" evidence="1">
    <location>
        <begin position="656"/>
        <end position="666"/>
    </location>
</feature>
<dbReference type="CDD" id="cd00143">
    <property type="entry name" value="PP2Cc"/>
    <property type="match status" value="1"/>
</dbReference>
<evidence type="ECO:0000256" key="1">
    <source>
        <dbReference type="SAM" id="MobiDB-lite"/>
    </source>
</evidence>
<feature type="region of interest" description="Disordered" evidence="1">
    <location>
        <begin position="656"/>
        <end position="678"/>
    </location>
</feature>
<feature type="region of interest" description="Disordered" evidence="1">
    <location>
        <begin position="1057"/>
        <end position="1198"/>
    </location>
</feature>
<feature type="compositionally biased region" description="Basic and acidic residues" evidence="1">
    <location>
        <begin position="380"/>
        <end position="393"/>
    </location>
</feature>
<sequence>MAIPDVKEIPLEGNEDFLILACDGLWDFLSEEEAAQKVYYMITENPDDTERISKRLVQLACNQSSTDNISVIVVFLRDPHHIAAETQHWTNKKGPLLTNSNMETGLDNANNPFTNSNGSLKNLDVNAESINLQKSNDGLLLNLTDNFKANGADDIFVTEKSNGTKKVELNFDDDFGPETNVDTVDDALSPQQSEKSFAEALVKGLKDENVSRSFSSEVKAYSESLANNNPLEGAYNPFLDQQNEEKANIESKEIDFDDIHGDQREETPTPPTDAVQDDGGLEENPVESDSEEDEWNYIKGDQAKSDNLSSQPETVVEAPEQEETMSQLNPNAAEFVPVSPTRSIPSPVCRALIDDEVIAQSPKRPGRVDINVPSETEFEFEVKSRPSEVENGHNSETSNSTPERVDHLLNGKSLEEIPEFHPASTPAKLPTDEFHFGPNSAPFAPRTLLDQSETALSTQAEYGDDTRHTLNTSINDSELTEQNHETDDPMSMSFYAEKGDSNPFQEDKDDNDLNKIHKLPDNLEEFLKDTIDANKENFSFNDTISDLPEHNPLGRPLDNDRALIQTTDLDKISQDDEKELESPLENRELMDTHPDNNLVTLEPQQINLNVPSTEESNAIIDIDIHGVTPLAFIQTTQESDQAATLLADLKIETQDSLPSQQNNESNILPKPEPSVPESSEINEFIRNEQSLASEDLCSFNPFQSKNQPQFETISIDASPLCQYPVADSTSDTNAFSPGGLQESELLQEQKMEDDITCSIKDDISSPIEQSSNASAFDDFARESATVNTTENCNEVPIEVNAQEILADLASDVPSPIVNIEQNAFEPRVTNDAIIPGAGVTVNGFDNSVEVFNEQISIKTENIAPEFAESAILTPSEEGRVNEDLSVSSPIVNQTECLIEQILEHQPEITQPVEPVASQIQPEAAALPTITLVHSTPEVKTKDKKDIKAPLLGKKPIGKVEPRKTTSPKVGVAKPSSKPSNIASKTGVPSRDPIKSGISKTAAPIPAKTTSNVKSPRVPSVPKTGSTATASKTIETKISSTTANLKAAPRVPISKRPIYESIATRTTTRPATAAAAAKPSPTKPTTTRPATAPRTLAPKPASNSATTKPLTGAKPRVPLASRTTSTAAPTTVKSTLAAASKTLAATKPASPKTSSVVSPKPRTIASAAPPKPRVPSTKTVTKSADFDKEKKDSANKLTASRSAVSRTITSTAARTTSSTVTKTEIKSLSNRTVAARTTTTTRTTTLGKQPVSKTKTTKIEKPKENGVAPTNITEEINEINVVNNIVNQSETETLLKDNSPVNNRLLLDNPLVDPNPE</sequence>
<reference evidence="3 4" key="1">
    <citation type="submission" date="2024-05" db="EMBL/GenBank/DDBJ databases">
        <title>Genetic variation in Jamaican populations of the coffee berry borer (Hypothenemus hampei).</title>
        <authorList>
            <person name="Errbii M."/>
            <person name="Myrie A."/>
        </authorList>
    </citation>
    <scope>NUCLEOTIDE SEQUENCE [LARGE SCALE GENOMIC DNA]</scope>
    <source>
        <strain evidence="3">JA-Hopewell-2020-01-JO</strain>
        <tissue evidence="3">Whole body</tissue>
    </source>
</reference>
<dbReference type="Pfam" id="PF07145">
    <property type="entry name" value="PAM2"/>
    <property type="match status" value="1"/>
</dbReference>
<keyword evidence="4" id="KW-1185">Reference proteome</keyword>
<evidence type="ECO:0000313" key="4">
    <source>
        <dbReference type="Proteomes" id="UP001566132"/>
    </source>
</evidence>
<organism evidence="3 4">
    <name type="scientific">Hypothenemus hampei</name>
    <name type="common">Coffee berry borer</name>
    <dbReference type="NCBI Taxonomy" id="57062"/>
    <lineage>
        <taxon>Eukaryota</taxon>
        <taxon>Metazoa</taxon>
        <taxon>Ecdysozoa</taxon>
        <taxon>Arthropoda</taxon>
        <taxon>Hexapoda</taxon>
        <taxon>Insecta</taxon>
        <taxon>Pterygota</taxon>
        <taxon>Neoptera</taxon>
        <taxon>Endopterygota</taxon>
        <taxon>Coleoptera</taxon>
        <taxon>Polyphaga</taxon>
        <taxon>Cucujiformia</taxon>
        <taxon>Curculionidae</taxon>
        <taxon>Scolytinae</taxon>
        <taxon>Hypothenemus</taxon>
    </lineage>
</organism>
<dbReference type="Proteomes" id="UP001566132">
    <property type="component" value="Unassembled WGS sequence"/>
</dbReference>
<feature type="domain" description="PPM-type phosphatase" evidence="2">
    <location>
        <begin position="1"/>
        <end position="76"/>
    </location>
</feature>
<gene>
    <name evidence="3" type="ORF">ABEB36_008523</name>
</gene>
<dbReference type="EMBL" id="JBDJPC010000006">
    <property type="protein sequence ID" value="KAL1497590.1"/>
    <property type="molecule type" value="Genomic_DNA"/>
</dbReference>
<accession>A0ABD1EM66</accession>
<dbReference type="PROSITE" id="PS51746">
    <property type="entry name" value="PPM_2"/>
    <property type="match status" value="1"/>
</dbReference>
<feature type="region of interest" description="Disordered" evidence="1">
    <location>
        <begin position="466"/>
        <end position="512"/>
    </location>
</feature>
<dbReference type="InterPro" id="IPR036457">
    <property type="entry name" value="PPM-type-like_dom_sf"/>
</dbReference>
<feature type="compositionally biased region" description="Basic and acidic residues" evidence="1">
    <location>
        <begin position="255"/>
        <end position="267"/>
    </location>
</feature>
<dbReference type="Gene3D" id="3.60.40.10">
    <property type="entry name" value="PPM-type phosphatase domain"/>
    <property type="match status" value="1"/>
</dbReference>
<feature type="compositionally biased region" description="Low complexity" evidence="1">
    <location>
        <begin position="1119"/>
        <end position="1160"/>
    </location>
</feature>
<dbReference type="Pfam" id="PF00481">
    <property type="entry name" value="PP2C"/>
    <property type="match status" value="1"/>
</dbReference>
<protein>
    <recommendedName>
        <fullName evidence="2">PPM-type phosphatase domain-containing protein</fullName>
    </recommendedName>
</protein>
<name>A0ABD1EM66_HYPHA</name>
<evidence type="ECO:0000313" key="3">
    <source>
        <dbReference type="EMBL" id="KAL1497590.1"/>
    </source>
</evidence>
<feature type="region of interest" description="Disordered" evidence="1">
    <location>
        <begin position="573"/>
        <end position="596"/>
    </location>
</feature>
<feature type="compositionally biased region" description="Low complexity" evidence="1">
    <location>
        <begin position="1028"/>
        <end position="1041"/>
    </location>
</feature>
<dbReference type="InterPro" id="IPR001932">
    <property type="entry name" value="PPM-type_phosphatase-like_dom"/>
</dbReference>
<dbReference type="InterPro" id="IPR009818">
    <property type="entry name" value="PAM2_motif"/>
</dbReference>
<dbReference type="SUPFAM" id="SSF81606">
    <property type="entry name" value="PP2C-like"/>
    <property type="match status" value="1"/>
</dbReference>
<evidence type="ECO:0000259" key="2">
    <source>
        <dbReference type="PROSITE" id="PS51746"/>
    </source>
</evidence>
<feature type="compositionally biased region" description="Acidic residues" evidence="1">
    <location>
        <begin position="275"/>
        <end position="295"/>
    </location>
</feature>
<feature type="region of interest" description="Disordered" evidence="1">
    <location>
        <begin position="364"/>
        <end position="406"/>
    </location>
</feature>